<dbReference type="OrthoDB" id="9802729at2"/>
<dbReference type="InterPro" id="IPR015867">
    <property type="entry name" value="N-reg_PII/ATP_PRibTrfase_C"/>
</dbReference>
<reference evidence="10" key="1">
    <citation type="submission" date="2017-04" db="EMBL/GenBank/DDBJ databases">
        <authorList>
            <person name="Varghese N."/>
            <person name="Submissions S."/>
        </authorList>
    </citation>
    <scope>NUCLEOTIDE SEQUENCE [LARGE SCALE GENOMIC DNA]</scope>
    <source>
        <strain evidence="10">K3S</strain>
    </source>
</reference>
<dbReference type="GO" id="GO:0005524">
    <property type="term" value="F:ATP binding"/>
    <property type="evidence" value="ECO:0007669"/>
    <property type="project" value="TreeGrafter"/>
</dbReference>
<keyword evidence="3" id="KW-0547">Nucleotide-binding</keyword>
<dbReference type="PROSITE" id="PS00496">
    <property type="entry name" value="PII_GLNB_UMP"/>
    <property type="match status" value="1"/>
</dbReference>
<comment type="similarity">
    <text evidence="8">Belongs to the P(II) protein family.</text>
</comment>
<dbReference type="PANTHER" id="PTHR30115">
    <property type="entry name" value="NITROGEN REGULATORY PROTEIN P-II"/>
    <property type="match status" value="1"/>
</dbReference>
<dbReference type="Proteomes" id="UP000192906">
    <property type="component" value="Unassembled WGS sequence"/>
</dbReference>
<dbReference type="AlphaFoldDB" id="A0A1X7EMR5"/>
<keyword evidence="2 7" id="KW-0597">Phosphoprotein</keyword>
<dbReference type="STRING" id="1519643.SAMN06295933_3164"/>
<keyword evidence="4" id="KW-0805">Transcription regulation</keyword>
<dbReference type="PANTHER" id="PTHR30115:SF11">
    <property type="entry name" value="NITROGEN REGULATORY PROTEIN P-II HOMOLOG"/>
    <property type="match status" value="1"/>
</dbReference>
<dbReference type="InterPro" id="IPR017918">
    <property type="entry name" value="N-reg_PII_CS"/>
</dbReference>
<evidence type="ECO:0000256" key="3">
    <source>
        <dbReference type="ARBA" id="ARBA00022741"/>
    </source>
</evidence>
<evidence type="ECO:0000256" key="1">
    <source>
        <dbReference type="ARBA" id="ARBA00011233"/>
    </source>
</evidence>
<dbReference type="Gene3D" id="3.30.70.120">
    <property type="match status" value="1"/>
</dbReference>
<dbReference type="PIRSF" id="PIRSF039144">
    <property type="entry name" value="GlnB"/>
    <property type="match status" value="1"/>
</dbReference>
<sequence>MKKIEAIVRPFKVDDVKEAIAALGLKGMTVTEVKGFGRQGGHKEVYRGAEYQVDFLVKTKIEIVVEAERVPEVMEAIRDAALTGKVGDGKIFVTSVDEVMRIRTGETGRDAI</sequence>
<dbReference type="InterPro" id="IPR002187">
    <property type="entry name" value="N-reg_PII"/>
</dbReference>
<accession>A0A1X7EMR5</accession>
<gene>
    <name evidence="9" type="ORF">SAMN06295933_3164</name>
</gene>
<evidence type="ECO:0000313" key="9">
    <source>
        <dbReference type="EMBL" id="SMF36240.1"/>
    </source>
</evidence>
<dbReference type="RefSeq" id="WP_085103932.1">
    <property type="nucleotide sequence ID" value="NZ_FWZU01000005.1"/>
</dbReference>
<dbReference type="Pfam" id="PF00543">
    <property type="entry name" value="P-II"/>
    <property type="match status" value="1"/>
</dbReference>
<dbReference type="GO" id="GO:0030234">
    <property type="term" value="F:enzyme regulator activity"/>
    <property type="evidence" value="ECO:0007669"/>
    <property type="project" value="InterPro"/>
</dbReference>
<evidence type="ECO:0000256" key="2">
    <source>
        <dbReference type="ARBA" id="ARBA00022553"/>
    </source>
</evidence>
<comment type="subunit">
    <text evidence="1">Homotrimer.</text>
</comment>
<proteinExistence type="inferred from homology"/>
<dbReference type="PROSITE" id="PS51343">
    <property type="entry name" value="PII_GLNB_DOM"/>
    <property type="match status" value="1"/>
</dbReference>
<evidence type="ECO:0000256" key="7">
    <source>
        <dbReference type="PIRSR" id="PIRSR602187-50"/>
    </source>
</evidence>
<dbReference type="PRINTS" id="PR00340">
    <property type="entry name" value="PIIGLNB"/>
</dbReference>
<dbReference type="InterPro" id="IPR011322">
    <property type="entry name" value="N-reg_PII-like_a/b"/>
</dbReference>
<evidence type="ECO:0000256" key="6">
    <source>
        <dbReference type="PIRSR" id="PIRSR039144-50"/>
    </source>
</evidence>
<dbReference type="InterPro" id="IPR002332">
    <property type="entry name" value="N-reg_PII_urydylation_site"/>
</dbReference>
<keyword evidence="10" id="KW-1185">Reference proteome</keyword>
<protein>
    <submittedName>
        <fullName evidence="9">Nitrogen regulatory protein P-II family</fullName>
    </submittedName>
</protein>
<evidence type="ECO:0000313" key="10">
    <source>
        <dbReference type="Proteomes" id="UP000192906"/>
    </source>
</evidence>
<dbReference type="SMART" id="SM00938">
    <property type="entry name" value="P-II"/>
    <property type="match status" value="1"/>
</dbReference>
<evidence type="ECO:0000256" key="8">
    <source>
        <dbReference type="RuleBase" id="RU003936"/>
    </source>
</evidence>
<evidence type="ECO:0000256" key="5">
    <source>
        <dbReference type="ARBA" id="ARBA00023163"/>
    </source>
</evidence>
<organism evidence="9 10">
    <name type="scientific">Desulfovibrio gilichinskyi</name>
    <dbReference type="NCBI Taxonomy" id="1519643"/>
    <lineage>
        <taxon>Bacteria</taxon>
        <taxon>Pseudomonadati</taxon>
        <taxon>Thermodesulfobacteriota</taxon>
        <taxon>Desulfovibrionia</taxon>
        <taxon>Desulfovibrionales</taxon>
        <taxon>Desulfovibrionaceae</taxon>
        <taxon>Desulfovibrio</taxon>
    </lineage>
</organism>
<dbReference type="PROSITE" id="PS00638">
    <property type="entry name" value="PII_GLNB_CTER"/>
    <property type="match status" value="1"/>
</dbReference>
<feature type="modified residue" description="O-UMP-tyrosine" evidence="6">
    <location>
        <position position="51"/>
    </location>
</feature>
<dbReference type="GO" id="GO:0005829">
    <property type="term" value="C:cytosol"/>
    <property type="evidence" value="ECO:0007669"/>
    <property type="project" value="TreeGrafter"/>
</dbReference>
<dbReference type="GO" id="GO:0006808">
    <property type="term" value="P:regulation of nitrogen utilization"/>
    <property type="evidence" value="ECO:0007669"/>
    <property type="project" value="InterPro"/>
</dbReference>
<name>A0A1X7EMR5_9BACT</name>
<dbReference type="SUPFAM" id="SSF54913">
    <property type="entry name" value="GlnB-like"/>
    <property type="match status" value="1"/>
</dbReference>
<evidence type="ECO:0000256" key="4">
    <source>
        <dbReference type="ARBA" id="ARBA00023015"/>
    </source>
</evidence>
<keyword evidence="5" id="KW-0804">Transcription</keyword>
<dbReference type="EMBL" id="FWZU01000005">
    <property type="protein sequence ID" value="SMF36240.1"/>
    <property type="molecule type" value="Genomic_DNA"/>
</dbReference>